<reference evidence="2 3" key="1">
    <citation type="journal article" date="2023" name="Hortic Res">
        <title>Pangenome of water caltrop reveals structural variations and asymmetric subgenome divergence after allopolyploidization.</title>
        <authorList>
            <person name="Zhang X."/>
            <person name="Chen Y."/>
            <person name="Wang L."/>
            <person name="Yuan Y."/>
            <person name="Fang M."/>
            <person name="Shi L."/>
            <person name="Lu R."/>
            <person name="Comes H.P."/>
            <person name="Ma Y."/>
            <person name="Chen Y."/>
            <person name="Huang G."/>
            <person name="Zhou Y."/>
            <person name="Zheng Z."/>
            <person name="Qiu Y."/>
        </authorList>
    </citation>
    <scope>NUCLEOTIDE SEQUENCE [LARGE SCALE GENOMIC DNA]</scope>
    <source>
        <strain evidence="2">F231</strain>
    </source>
</reference>
<evidence type="ECO:0000256" key="1">
    <source>
        <dbReference type="SAM" id="MobiDB-lite"/>
    </source>
</evidence>
<evidence type="ECO:0000313" key="3">
    <source>
        <dbReference type="Proteomes" id="UP001346149"/>
    </source>
</evidence>
<dbReference type="AlphaFoldDB" id="A0AAN7LXP6"/>
<sequence>MPLPPAITIFVEAPIDALFAYPASLSLQFQPRPFRHHLTGEAARVDTSSILLPGETNTCLLKQSLHLPHWPRTMPELLLPDSFQLLYLHFFTLGHSSQHHVFRFRSESMATASSTESGGNNSDSGADEKPQIQPLRLPTAEEIRGQDIWNNCAVRSFVSGVMGNISLQNFTFLRKYSQ</sequence>
<feature type="region of interest" description="Disordered" evidence="1">
    <location>
        <begin position="112"/>
        <end position="132"/>
    </location>
</feature>
<evidence type="ECO:0000313" key="2">
    <source>
        <dbReference type="EMBL" id="KAK4794820.1"/>
    </source>
</evidence>
<name>A0AAN7LXP6_TRANT</name>
<dbReference type="EMBL" id="JAXQNO010000007">
    <property type="protein sequence ID" value="KAK4794820.1"/>
    <property type="molecule type" value="Genomic_DNA"/>
</dbReference>
<proteinExistence type="predicted"/>
<dbReference type="Proteomes" id="UP001346149">
    <property type="component" value="Unassembled WGS sequence"/>
</dbReference>
<organism evidence="2 3">
    <name type="scientific">Trapa natans</name>
    <name type="common">Water chestnut</name>
    <dbReference type="NCBI Taxonomy" id="22666"/>
    <lineage>
        <taxon>Eukaryota</taxon>
        <taxon>Viridiplantae</taxon>
        <taxon>Streptophyta</taxon>
        <taxon>Embryophyta</taxon>
        <taxon>Tracheophyta</taxon>
        <taxon>Spermatophyta</taxon>
        <taxon>Magnoliopsida</taxon>
        <taxon>eudicotyledons</taxon>
        <taxon>Gunneridae</taxon>
        <taxon>Pentapetalae</taxon>
        <taxon>rosids</taxon>
        <taxon>malvids</taxon>
        <taxon>Myrtales</taxon>
        <taxon>Lythraceae</taxon>
        <taxon>Trapa</taxon>
    </lineage>
</organism>
<accession>A0AAN7LXP6</accession>
<gene>
    <name evidence="2" type="ORF">SAY86_012814</name>
</gene>
<keyword evidence="3" id="KW-1185">Reference proteome</keyword>
<protein>
    <submittedName>
        <fullName evidence="2">Uncharacterized protein</fullName>
    </submittedName>
</protein>
<comment type="caution">
    <text evidence="2">The sequence shown here is derived from an EMBL/GenBank/DDBJ whole genome shotgun (WGS) entry which is preliminary data.</text>
</comment>